<name>A0A1G6B046_9HYPH</name>
<dbReference type="Proteomes" id="UP000199071">
    <property type="component" value="Unassembled WGS sequence"/>
</dbReference>
<dbReference type="RefSeq" id="WP_175478298.1">
    <property type="nucleotide sequence ID" value="NZ_FMXQ01000002.1"/>
</dbReference>
<dbReference type="InterPro" id="IPR032687">
    <property type="entry name" value="AraC-type_N"/>
</dbReference>
<dbReference type="Gene3D" id="1.10.10.60">
    <property type="entry name" value="Homeodomain-like"/>
    <property type="match status" value="1"/>
</dbReference>
<protein>
    <submittedName>
        <fullName evidence="5">AraC-type DNA-binding protein</fullName>
    </submittedName>
</protein>
<proteinExistence type="predicted"/>
<accession>A0A1G6B046</accession>
<evidence type="ECO:0000256" key="3">
    <source>
        <dbReference type="ARBA" id="ARBA00023163"/>
    </source>
</evidence>
<evidence type="ECO:0000313" key="6">
    <source>
        <dbReference type="Proteomes" id="UP000199071"/>
    </source>
</evidence>
<reference evidence="5 6" key="1">
    <citation type="submission" date="2016-10" db="EMBL/GenBank/DDBJ databases">
        <authorList>
            <person name="de Groot N.N."/>
        </authorList>
    </citation>
    <scope>NUCLEOTIDE SEQUENCE [LARGE SCALE GENOMIC DNA]</scope>
    <source>
        <strain evidence="5 6">ATCC 35022</strain>
    </source>
</reference>
<sequence>MLSVWPKAILGDLRNAGRDVDAIFDEAGLDLRAVNRDGARISWPAQARLMEIAARELDDDCYGVRLSTRVDVRDADALAYLGLASRTFGDALDNLARYLQVFTEAIQLGVSRADDTVIVTMNPVDPSYLQYSQQAEFGAGLLLNYWRLVVGRDIRPLEASFVHGRNARRGEVARCLGCPIVFGEDHVRIVLKASDMADPIATADDRLLKILRTHCEATLKEHGTREPGLLQAVERRIIELLPTGAAKAKVIAVDLGMSDRTLTRKLAMEGTSFDAVLDRLRHQLAVKYVTSSNLSLTQVAFLLGYANQPAFSTAFRRWSGQSPSELRRH</sequence>
<evidence type="ECO:0000313" key="5">
    <source>
        <dbReference type="EMBL" id="SDB13942.1"/>
    </source>
</evidence>
<gene>
    <name evidence="5" type="ORF">SAMN02982931_01056</name>
</gene>
<dbReference type="GO" id="GO:0000976">
    <property type="term" value="F:transcription cis-regulatory region binding"/>
    <property type="evidence" value="ECO:0007669"/>
    <property type="project" value="TreeGrafter"/>
</dbReference>
<dbReference type="PANTHER" id="PTHR47894:SF4">
    <property type="entry name" value="HTH-TYPE TRANSCRIPTIONAL REGULATOR GADX"/>
    <property type="match status" value="1"/>
</dbReference>
<dbReference type="InterPro" id="IPR009057">
    <property type="entry name" value="Homeodomain-like_sf"/>
</dbReference>
<dbReference type="PROSITE" id="PS01124">
    <property type="entry name" value="HTH_ARAC_FAMILY_2"/>
    <property type="match status" value="1"/>
</dbReference>
<keyword evidence="2 5" id="KW-0238">DNA-binding</keyword>
<dbReference type="Pfam" id="PF12833">
    <property type="entry name" value="HTH_18"/>
    <property type="match status" value="1"/>
</dbReference>
<keyword evidence="3" id="KW-0804">Transcription</keyword>
<dbReference type="Pfam" id="PF12625">
    <property type="entry name" value="Arabinose_bd"/>
    <property type="match status" value="1"/>
</dbReference>
<keyword evidence="1" id="KW-0805">Transcription regulation</keyword>
<dbReference type="SUPFAM" id="SSF46689">
    <property type="entry name" value="Homeodomain-like"/>
    <property type="match status" value="1"/>
</dbReference>
<organism evidence="5 6">
    <name type="scientific">Bauldia litoralis</name>
    <dbReference type="NCBI Taxonomy" id="665467"/>
    <lineage>
        <taxon>Bacteria</taxon>
        <taxon>Pseudomonadati</taxon>
        <taxon>Pseudomonadota</taxon>
        <taxon>Alphaproteobacteria</taxon>
        <taxon>Hyphomicrobiales</taxon>
        <taxon>Kaistiaceae</taxon>
        <taxon>Bauldia</taxon>
    </lineage>
</organism>
<dbReference type="AlphaFoldDB" id="A0A1G6B046"/>
<evidence type="ECO:0000259" key="4">
    <source>
        <dbReference type="PROSITE" id="PS01124"/>
    </source>
</evidence>
<evidence type="ECO:0000256" key="2">
    <source>
        <dbReference type="ARBA" id="ARBA00023125"/>
    </source>
</evidence>
<dbReference type="SMART" id="SM00342">
    <property type="entry name" value="HTH_ARAC"/>
    <property type="match status" value="1"/>
</dbReference>
<dbReference type="STRING" id="665467.SAMN02982931_01056"/>
<dbReference type="GO" id="GO:0005829">
    <property type="term" value="C:cytosol"/>
    <property type="evidence" value="ECO:0007669"/>
    <property type="project" value="TreeGrafter"/>
</dbReference>
<dbReference type="GO" id="GO:0003700">
    <property type="term" value="F:DNA-binding transcription factor activity"/>
    <property type="evidence" value="ECO:0007669"/>
    <property type="project" value="InterPro"/>
</dbReference>
<keyword evidence="6" id="KW-1185">Reference proteome</keyword>
<dbReference type="PANTHER" id="PTHR47894">
    <property type="entry name" value="HTH-TYPE TRANSCRIPTIONAL REGULATOR GADX"/>
    <property type="match status" value="1"/>
</dbReference>
<feature type="domain" description="HTH araC/xylS-type" evidence="4">
    <location>
        <begin position="231"/>
        <end position="329"/>
    </location>
</feature>
<dbReference type="EMBL" id="FMXQ01000002">
    <property type="protein sequence ID" value="SDB13942.1"/>
    <property type="molecule type" value="Genomic_DNA"/>
</dbReference>
<evidence type="ECO:0000256" key="1">
    <source>
        <dbReference type="ARBA" id="ARBA00023015"/>
    </source>
</evidence>
<dbReference type="InterPro" id="IPR018060">
    <property type="entry name" value="HTH_AraC"/>
</dbReference>